<dbReference type="PANTHER" id="PTHR47564:SF1">
    <property type="entry name" value="CYSTEINE-RICH AND TRANSMEMBRANE DOMAIN-CONTAINING PROTEIN 1"/>
    <property type="match status" value="1"/>
</dbReference>
<comment type="similarity">
    <text evidence="2">Belongs to the CYSTM1 family.</text>
</comment>
<dbReference type="EMBL" id="JAVXUO010002884">
    <property type="protein sequence ID" value="KAK2968793.1"/>
    <property type="molecule type" value="Genomic_DNA"/>
</dbReference>
<accession>A0AA88QFL5</accession>
<comment type="caution">
    <text evidence="5">The sequence shown here is derived from an EMBL/GenBank/DDBJ whole genome shotgun (WGS) entry which is preliminary data.</text>
</comment>
<protein>
    <submittedName>
        <fullName evidence="5">Uncharacterized protein</fullName>
    </submittedName>
</protein>
<gene>
    <name evidence="5" type="ORF">RJ640_028186</name>
</gene>
<keyword evidence="6" id="KW-1185">Reference proteome</keyword>
<evidence type="ECO:0000256" key="1">
    <source>
        <dbReference type="ARBA" id="ARBA00004370"/>
    </source>
</evidence>
<sequence length="273" mass="29810">MSYQNPYPPPGPGYPPPPGYPSAPPPPPYEGYPPPPPPPGYPYPPPPRSGYQGYFNEGYPPPPPQPYQVYHCDHYDYNDRTGCTSFLRGWYVSLLLLLNILRGPSGISSPFSTWIPWLHAPSVTSQDDIQRDRIVSYFPTSSRSATLPKGLSLISSFLSFLHPFNTTAQLYLQLEAIAARPSVVNPSQLTKTKDRKLGKDRAKSSRLSSETTILFNLSSSKFTPLLAIASIHGSTNPPQSDGTKLKSAKCGFPFSVSDLTLGNLAITLSGLIA</sequence>
<comment type="subcellular location">
    <subcellularLocation>
        <location evidence="1">Membrane</location>
    </subcellularLocation>
</comment>
<name>A0AA88QFL5_9ASTE</name>
<reference evidence="5" key="1">
    <citation type="submission" date="2022-12" db="EMBL/GenBank/DDBJ databases">
        <title>Draft genome assemblies for two species of Escallonia (Escalloniales).</title>
        <authorList>
            <person name="Chanderbali A."/>
            <person name="Dervinis C."/>
            <person name="Anghel I."/>
            <person name="Soltis D."/>
            <person name="Soltis P."/>
            <person name="Zapata F."/>
        </authorList>
    </citation>
    <scope>NUCLEOTIDE SEQUENCE</scope>
    <source>
        <strain evidence="5">UCBG92.1500</strain>
        <tissue evidence="5">Leaf</tissue>
    </source>
</reference>
<evidence type="ECO:0000313" key="6">
    <source>
        <dbReference type="Proteomes" id="UP001187471"/>
    </source>
</evidence>
<dbReference type="GO" id="GO:0016020">
    <property type="term" value="C:membrane"/>
    <property type="evidence" value="ECO:0007669"/>
    <property type="project" value="UniProtKB-SubCell"/>
</dbReference>
<dbReference type="AlphaFoldDB" id="A0AA88QFL5"/>
<evidence type="ECO:0000256" key="2">
    <source>
        <dbReference type="ARBA" id="ARBA00009444"/>
    </source>
</evidence>
<feature type="region of interest" description="Disordered" evidence="4">
    <location>
        <begin position="1"/>
        <end position="47"/>
    </location>
</feature>
<proteinExistence type="inferred from homology"/>
<dbReference type="PANTHER" id="PTHR47564">
    <property type="entry name" value="CYSTEINE-RICH AND TRANSMEMBRANE DOMAIN-CONTAINING PROTEIN 1"/>
    <property type="match status" value="1"/>
</dbReference>
<keyword evidence="3" id="KW-0472">Membrane</keyword>
<organism evidence="5 6">
    <name type="scientific">Escallonia rubra</name>
    <dbReference type="NCBI Taxonomy" id="112253"/>
    <lineage>
        <taxon>Eukaryota</taxon>
        <taxon>Viridiplantae</taxon>
        <taxon>Streptophyta</taxon>
        <taxon>Embryophyta</taxon>
        <taxon>Tracheophyta</taxon>
        <taxon>Spermatophyta</taxon>
        <taxon>Magnoliopsida</taxon>
        <taxon>eudicotyledons</taxon>
        <taxon>Gunneridae</taxon>
        <taxon>Pentapetalae</taxon>
        <taxon>asterids</taxon>
        <taxon>campanulids</taxon>
        <taxon>Escalloniales</taxon>
        <taxon>Escalloniaceae</taxon>
        <taxon>Escallonia</taxon>
    </lineage>
</organism>
<dbReference type="InterPro" id="IPR043240">
    <property type="entry name" value="CYSTM1-like"/>
</dbReference>
<dbReference type="Proteomes" id="UP001187471">
    <property type="component" value="Unassembled WGS sequence"/>
</dbReference>
<evidence type="ECO:0000256" key="4">
    <source>
        <dbReference type="SAM" id="MobiDB-lite"/>
    </source>
</evidence>
<evidence type="ECO:0000256" key="3">
    <source>
        <dbReference type="ARBA" id="ARBA00023136"/>
    </source>
</evidence>
<evidence type="ECO:0000313" key="5">
    <source>
        <dbReference type="EMBL" id="KAK2968793.1"/>
    </source>
</evidence>